<evidence type="ECO:0000313" key="1">
    <source>
        <dbReference type="EMBL" id="KAF9598590.1"/>
    </source>
</evidence>
<organism evidence="1 2">
    <name type="scientific">Coptis chinensis</name>
    <dbReference type="NCBI Taxonomy" id="261450"/>
    <lineage>
        <taxon>Eukaryota</taxon>
        <taxon>Viridiplantae</taxon>
        <taxon>Streptophyta</taxon>
        <taxon>Embryophyta</taxon>
        <taxon>Tracheophyta</taxon>
        <taxon>Spermatophyta</taxon>
        <taxon>Magnoliopsida</taxon>
        <taxon>Ranunculales</taxon>
        <taxon>Ranunculaceae</taxon>
        <taxon>Coptidoideae</taxon>
        <taxon>Coptis</taxon>
    </lineage>
</organism>
<keyword evidence="2" id="KW-1185">Reference proteome</keyword>
<sequence>MASLILPVASILYMFIKREKQILSTLFLNKISKRKFENLEVQENNPPFSDDGLGREKKKKILGEELPTLAKRSCELRTVRFIYGGFSTSEYLVLICLHCDWFALVCLTSKRGSNSIAIMVNFVRGASYYGLAAGEVKGGLPSARIAVCCNCSQVLLNEALHWDIHPVDDHDPFDGCEHLQRRKKIHQMVSCVLVEYYDNLVPSRNGRLPEAVLA</sequence>
<comment type="caution">
    <text evidence="1">The sequence shown here is derived from an EMBL/GenBank/DDBJ whole genome shotgun (WGS) entry which is preliminary data.</text>
</comment>
<proteinExistence type="predicted"/>
<dbReference type="Proteomes" id="UP000631114">
    <property type="component" value="Unassembled WGS sequence"/>
</dbReference>
<accession>A0A835HG60</accession>
<gene>
    <name evidence="1" type="ORF">IFM89_028259</name>
</gene>
<reference evidence="1 2" key="1">
    <citation type="submission" date="2020-10" db="EMBL/GenBank/DDBJ databases">
        <title>The Coptis chinensis genome and diversification of protoberbering-type alkaloids.</title>
        <authorList>
            <person name="Wang B."/>
            <person name="Shu S."/>
            <person name="Song C."/>
            <person name="Liu Y."/>
        </authorList>
    </citation>
    <scope>NUCLEOTIDE SEQUENCE [LARGE SCALE GENOMIC DNA]</scope>
    <source>
        <strain evidence="1">HL-2020</strain>
        <tissue evidence="1">Leaf</tissue>
    </source>
</reference>
<protein>
    <submittedName>
        <fullName evidence="1">Uncharacterized protein</fullName>
    </submittedName>
</protein>
<evidence type="ECO:0000313" key="2">
    <source>
        <dbReference type="Proteomes" id="UP000631114"/>
    </source>
</evidence>
<name>A0A835HG60_9MAGN</name>
<dbReference type="EMBL" id="JADFTS010000007">
    <property type="protein sequence ID" value="KAF9598590.1"/>
    <property type="molecule type" value="Genomic_DNA"/>
</dbReference>
<dbReference type="AlphaFoldDB" id="A0A835HG60"/>